<keyword evidence="6" id="KW-1185">Reference proteome</keyword>
<dbReference type="Gene3D" id="3.30.70.640">
    <property type="entry name" value="Molybdopterin cofactor biosynthesis C (MoaC) domain"/>
    <property type="match status" value="1"/>
</dbReference>
<dbReference type="SUPFAM" id="SSF53218">
    <property type="entry name" value="Molybdenum cofactor biosynthesis proteins"/>
    <property type="match status" value="1"/>
</dbReference>
<dbReference type="InterPro" id="IPR023045">
    <property type="entry name" value="MoaC"/>
</dbReference>
<dbReference type="InterPro" id="IPR036522">
    <property type="entry name" value="MoaC_sf"/>
</dbReference>
<dbReference type="Proteomes" id="UP000199564">
    <property type="component" value="Unassembled WGS sequence"/>
</dbReference>
<evidence type="ECO:0000259" key="4">
    <source>
        <dbReference type="SMART" id="SM00852"/>
    </source>
</evidence>
<dbReference type="EMBL" id="FOVW01000011">
    <property type="protein sequence ID" value="SFO67480.1"/>
    <property type="molecule type" value="Genomic_DNA"/>
</dbReference>
<dbReference type="NCBIfam" id="TIGR00177">
    <property type="entry name" value="molyb_syn"/>
    <property type="match status" value="1"/>
</dbReference>
<evidence type="ECO:0000256" key="2">
    <source>
        <dbReference type="ARBA" id="ARBA00023150"/>
    </source>
</evidence>
<keyword evidence="2" id="KW-0501">Molybdenum cofactor biosynthesis</keyword>
<dbReference type="InterPro" id="IPR012247">
    <property type="entry name" value="MoaC_MogA"/>
</dbReference>
<organism evidence="5 6">
    <name type="scientific">Algoriphagus ornithinivorans</name>
    <dbReference type="NCBI Taxonomy" id="226506"/>
    <lineage>
        <taxon>Bacteria</taxon>
        <taxon>Pseudomonadati</taxon>
        <taxon>Bacteroidota</taxon>
        <taxon>Cytophagia</taxon>
        <taxon>Cytophagales</taxon>
        <taxon>Cyclobacteriaceae</taxon>
        <taxon>Algoriphagus</taxon>
    </lineage>
</organism>
<dbReference type="STRING" id="226506.SAMN04488519_11157"/>
<dbReference type="Pfam" id="PF00994">
    <property type="entry name" value="MoCF_biosynth"/>
    <property type="match status" value="1"/>
</dbReference>
<dbReference type="GO" id="GO:0006777">
    <property type="term" value="P:Mo-molybdopterin cofactor biosynthetic process"/>
    <property type="evidence" value="ECO:0007669"/>
    <property type="project" value="UniProtKB-KW"/>
</dbReference>
<dbReference type="PANTHER" id="PTHR43764:SF1">
    <property type="entry name" value="MOLYBDOPTERIN MOLYBDOTRANSFERASE"/>
    <property type="match status" value="1"/>
</dbReference>
<proteinExistence type="predicted"/>
<dbReference type="SMART" id="SM00852">
    <property type="entry name" value="MoCF_biosynth"/>
    <property type="match status" value="1"/>
</dbReference>
<dbReference type="PIRSF" id="PIRSF036594">
    <property type="entry name" value="MoaC_MogA"/>
    <property type="match status" value="1"/>
</dbReference>
<evidence type="ECO:0000256" key="1">
    <source>
        <dbReference type="ARBA" id="ARBA00005046"/>
    </source>
</evidence>
<dbReference type="NCBIfam" id="NF002947">
    <property type="entry name" value="PRK03604.1"/>
    <property type="match status" value="1"/>
</dbReference>
<dbReference type="UniPathway" id="UPA00344"/>
<dbReference type="CDD" id="cd00886">
    <property type="entry name" value="MogA_MoaB"/>
    <property type="match status" value="1"/>
</dbReference>
<sequence length="302" mass="32747">MIDITHKSSTLRKAIAEATVKVSKPETIQAVKDRKVPKGDVLEMAKTAGLFAAKRTADMIPDCHPLPIEFTGVTYEIGDEEIRILVEIHTIYKTGVEVEAMHTASVVALTMYDMLKPLDKGISIEKIRLIEKKGGKSDLNSKDFSHLKGAVIVCSDTISQGKGEDKSGKIIQDKLSSIGVQVVAYEIIPDEIEKIQGLAKKYADEGIDLIIFSGGTGLSPRDVTPDALEPLLTRKIPGIEETIRNYGQQRVPTAFLSRSLAGVIDQSLVLAMPGSSAGARESMDAVFPAVLHVFKVLSGERH</sequence>
<gene>
    <name evidence="5" type="ORF">SAMN04488519_11157</name>
</gene>
<dbReference type="Gene3D" id="3.40.980.10">
    <property type="entry name" value="MoaB/Mog-like domain"/>
    <property type="match status" value="1"/>
</dbReference>
<dbReference type="NCBIfam" id="TIGR00581">
    <property type="entry name" value="moaC"/>
    <property type="match status" value="1"/>
</dbReference>
<comment type="function">
    <text evidence="3">Catalyzes the conversion of (8S)-3',8-cyclo-7,8-dihydroguanosine 5'-triphosphate to cyclic pyranopterin monophosphate (cPMP).</text>
</comment>
<dbReference type="InterPro" id="IPR001453">
    <property type="entry name" value="MoaB/Mog_dom"/>
</dbReference>
<name>A0A1I5J4C9_9BACT</name>
<evidence type="ECO:0000313" key="5">
    <source>
        <dbReference type="EMBL" id="SFO67480.1"/>
    </source>
</evidence>
<comment type="pathway">
    <text evidence="1">Cofactor biosynthesis; molybdopterin biosynthesis.</text>
</comment>
<dbReference type="RefSeq" id="WP_091655316.1">
    <property type="nucleotide sequence ID" value="NZ_FOVW01000011.1"/>
</dbReference>
<protein>
    <submittedName>
        <fullName evidence="5">Cyclic pyranopterin monophosphate synthase subunit MoaC</fullName>
    </submittedName>
</protein>
<dbReference type="InterPro" id="IPR036425">
    <property type="entry name" value="MoaB/Mog-like_dom_sf"/>
</dbReference>
<dbReference type="InterPro" id="IPR002820">
    <property type="entry name" value="Mopterin_CF_biosynth-C_dom"/>
</dbReference>
<evidence type="ECO:0000313" key="6">
    <source>
        <dbReference type="Proteomes" id="UP000199564"/>
    </source>
</evidence>
<dbReference type="InterPro" id="IPR051920">
    <property type="entry name" value="MPT_Adenylyltrnsfr/MoaC-Rel"/>
</dbReference>
<evidence type="ECO:0000256" key="3">
    <source>
        <dbReference type="ARBA" id="ARBA00055087"/>
    </source>
</evidence>
<dbReference type="Pfam" id="PF01967">
    <property type="entry name" value="MoaC"/>
    <property type="match status" value="1"/>
</dbReference>
<accession>A0A1I5J4C9</accession>
<feature type="domain" description="MoaB/Mog" evidence="4">
    <location>
        <begin position="150"/>
        <end position="293"/>
    </location>
</feature>
<dbReference type="SUPFAM" id="SSF55040">
    <property type="entry name" value="Molybdenum cofactor biosynthesis protein C, MoaC"/>
    <property type="match status" value="1"/>
</dbReference>
<dbReference type="PANTHER" id="PTHR43764">
    <property type="entry name" value="MOLYBDENUM COFACTOR BIOSYNTHESIS"/>
    <property type="match status" value="1"/>
</dbReference>
<dbReference type="AlphaFoldDB" id="A0A1I5J4C9"/>
<reference evidence="6" key="1">
    <citation type="submission" date="2016-10" db="EMBL/GenBank/DDBJ databases">
        <authorList>
            <person name="Varghese N."/>
            <person name="Submissions S."/>
        </authorList>
    </citation>
    <scope>NUCLEOTIDE SEQUENCE [LARGE SCALE GENOMIC DNA]</scope>
    <source>
        <strain evidence="6">DSM 15282</strain>
    </source>
</reference>